<organism evidence="2 3">
    <name type="scientific">Fimbriiglobus ruber</name>
    <dbReference type="NCBI Taxonomy" id="1908690"/>
    <lineage>
        <taxon>Bacteria</taxon>
        <taxon>Pseudomonadati</taxon>
        <taxon>Planctomycetota</taxon>
        <taxon>Planctomycetia</taxon>
        <taxon>Gemmatales</taxon>
        <taxon>Gemmataceae</taxon>
        <taxon>Fimbriiglobus</taxon>
    </lineage>
</organism>
<protein>
    <recommendedName>
        <fullName evidence="1">DUF1559 domain-containing protein</fullName>
    </recommendedName>
</protein>
<proteinExistence type="predicted"/>
<dbReference type="PANTHER" id="PTHR30093">
    <property type="entry name" value="GENERAL SECRETION PATHWAY PROTEIN G"/>
    <property type="match status" value="1"/>
</dbReference>
<gene>
    <name evidence="2" type="ORF">FRUB_00798</name>
</gene>
<comment type="caution">
    <text evidence="2">The sequence shown here is derived from an EMBL/GenBank/DDBJ whole genome shotgun (WGS) entry which is preliminary data.</text>
</comment>
<accession>A0A225ECN6</accession>
<dbReference type="OrthoDB" id="282371at2"/>
<keyword evidence="3" id="KW-1185">Reference proteome</keyword>
<dbReference type="InterPro" id="IPR011453">
    <property type="entry name" value="DUF1559"/>
</dbReference>
<feature type="domain" description="DUF1559" evidence="1">
    <location>
        <begin position="31"/>
        <end position="271"/>
    </location>
</feature>
<evidence type="ECO:0000259" key="1">
    <source>
        <dbReference type="Pfam" id="PF07596"/>
    </source>
</evidence>
<dbReference type="Pfam" id="PF07596">
    <property type="entry name" value="SBP_bac_10"/>
    <property type="match status" value="1"/>
</dbReference>
<dbReference type="PANTHER" id="PTHR30093:SF2">
    <property type="entry name" value="TYPE II SECRETION SYSTEM PROTEIN H"/>
    <property type="match status" value="1"/>
</dbReference>
<name>A0A225ECN6_9BACT</name>
<sequence>MTQVRRIDVIGFGLVFGLAIGLVLPAIAKVRAEAARNHSKNNLRVVAGGMHAFVETYGFFPGNGGPPMEVVTTPDVRTGFPDSEAFRWGYADPKRAGRLQTGCWAYSILPYIGEGEAFRTVDHTRTVPAYYTGTRREAKPQQVPKADPVYAKWTYMDAGLGPWGRVDYAANDQVVRGGMGNVMRPDQVKDGLAETFLIGEKAMDADAVKTGGWYWDEPIVLGGSGGTGRKGDRLMRDAPKLIEEVADNWGSPDPEGVWFLFCDGHARLFKYDTPTKVIAAHISPNKNDGDDLP</sequence>
<dbReference type="RefSeq" id="WP_161967186.1">
    <property type="nucleotide sequence ID" value="NZ_NIDE01000001.1"/>
</dbReference>
<evidence type="ECO:0000313" key="2">
    <source>
        <dbReference type="EMBL" id="OWK47099.1"/>
    </source>
</evidence>
<reference evidence="3" key="1">
    <citation type="submission" date="2017-06" db="EMBL/GenBank/DDBJ databases">
        <title>Genome analysis of Fimbriiglobus ruber SP5, the first member of the order Planctomycetales with confirmed chitinolytic capability.</title>
        <authorList>
            <person name="Ravin N.V."/>
            <person name="Rakitin A.L."/>
            <person name="Ivanova A.A."/>
            <person name="Beletsky A.V."/>
            <person name="Kulichevskaya I.S."/>
            <person name="Mardanov A.V."/>
            <person name="Dedysh S.N."/>
        </authorList>
    </citation>
    <scope>NUCLEOTIDE SEQUENCE [LARGE SCALE GENOMIC DNA]</scope>
    <source>
        <strain evidence="3">SP5</strain>
    </source>
</reference>
<dbReference type="EMBL" id="NIDE01000001">
    <property type="protein sequence ID" value="OWK47099.1"/>
    <property type="molecule type" value="Genomic_DNA"/>
</dbReference>
<dbReference type="Proteomes" id="UP000214646">
    <property type="component" value="Unassembled WGS sequence"/>
</dbReference>
<evidence type="ECO:0000313" key="3">
    <source>
        <dbReference type="Proteomes" id="UP000214646"/>
    </source>
</evidence>
<dbReference type="AlphaFoldDB" id="A0A225ECN6"/>